<evidence type="ECO:0000259" key="3">
    <source>
        <dbReference type="PROSITE" id="PS51186"/>
    </source>
</evidence>
<dbReference type="SUPFAM" id="SSF55729">
    <property type="entry name" value="Acyl-CoA N-acyltransferases (Nat)"/>
    <property type="match status" value="1"/>
</dbReference>
<dbReference type="InterPro" id="IPR051556">
    <property type="entry name" value="N-term/lysine_N-AcTrnsfr"/>
</dbReference>
<dbReference type="Pfam" id="PF00583">
    <property type="entry name" value="Acetyltransf_1"/>
    <property type="match status" value="1"/>
</dbReference>
<evidence type="ECO:0000256" key="2">
    <source>
        <dbReference type="ARBA" id="ARBA00023315"/>
    </source>
</evidence>
<protein>
    <submittedName>
        <fullName evidence="4">O-antigen biosynthesis acetyltransferase WbnH</fullName>
    </submittedName>
</protein>
<dbReference type="InterPro" id="IPR016181">
    <property type="entry name" value="Acyl_CoA_acyltransferase"/>
</dbReference>
<evidence type="ECO:0000256" key="1">
    <source>
        <dbReference type="ARBA" id="ARBA00022679"/>
    </source>
</evidence>
<dbReference type="PANTHER" id="PTHR42919">
    <property type="entry name" value="N-ALPHA-ACETYLTRANSFERASE"/>
    <property type="match status" value="1"/>
</dbReference>
<dbReference type="GO" id="GO:0016747">
    <property type="term" value="F:acyltransferase activity, transferring groups other than amino-acyl groups"/>
    <property type="evidence" value="ECO:0007669"/>
    <property type="project" value="InterPro"/>
</dbReference>
<keyword evidence="1 4" id="KW-0808">Transferase</keyword>
<reference evidence="4" key="1">
    <citation type="submission" date="2018-06" db="EMBL/GenBank/DDBJ databases">
        <title>Development of a Molecular Serotyping Scheme and a Multiplexed Luminex-Based Array for Providencia.</title>
        <authorList>
            <person name="Du Y."/>
            <person name="Liu B."/>
        </authorList>
    </citation>
    <scope>NUCLEOTIDE SEQUENCE</scope>
</reference>
<accession>A0A346CLN2</accession>
<sequence length="150" mass="17402">MKIENIKNINILTLEKFIRNNDNEFTPSLSSRINISIYAKKLAANSIIFAIKESDIIIGLVACYANNFIEKKAYIPYIAIDKKYRGCGYSKLLLDSIIDYLNQNEFKLLSLTVRKNSAAYNLYKKYNFIEKKEFIYTNTKILGCDMELQL</sequence>
<dbReference type="PANTHER" id="PTHR42919:SF8">
    <property type="entry name" value="N-ALPHA-ACETYLTRANSFERASE 50"/>
    <property type="match status" value="1"/>
</dbReference>
<organism evidence="4">
    <name type="scientific">Providencia stuartii</name>
    <dbReference type="NCBI Taxonomy" id="588"/>
    <lineage>
        <taxon>Bacteria</taxon>
        <taxon>Pseudomonadati</taxon>
        <taxon>Pseudomonadota</taxon>
        <taxon>Gammaproteobacteria</taxon>
        <taxon>Enterobacterales</taxon>
        <taxon>Morganellaceae</taxon>
        <taxon>Providencia</taxon>
    </lineage>
</organism>
<dbReference type="AlphaFoldDB" id="A0A346CLN2"/>
<proteinExistence type="predicted"/>
<dbReference type="InterPro" id="IPR000182">
    <property type="entry name" value="GNAT_dom"/>
</dbReference>
<dbReference type="EMBL" id="MH444270">
    <property type="protein sequence ID" value="AXL96506.1"/>
    <property type="molecule type" value="Genomic_DNA"/>
</dbReference>
<feature type="domain" description="N-acetyltransferase" evidence="3">
    <location>
        <begin position="4"/>
        <end position="150"/>
    </location>
</feature>
<name>A0A346CLN2_PROST</name>
<dbReference type="Gene3D" id="3.40.630.30">
    <property type="match status" value="1"/>
</dbReference>
<keyword evidence="2" id="KW-0012">Acyltransferase</keyword>
<dbReference type="RefSeq" id="WP_154599013.1">
    <property type="nucleotide sequence ID" value="NZ_JBFZSL010000016.1"/>
</dbReference>
<dbReference type="CDD" id="cd04301">
    <property type="entry name" value="NAT_SF"/>
    <property type="match status" value="1"/>
</dbReference>
<evidence type="ECO:0000313" key="4">
    <source>
        <dbReference type="EMBL" id="AXL96506.1"/>
    </source>
</evidence>
<gene>
    <name evidence="4" type="primary">at</name>
</gene>
<dbReference type="PROSITE" id="PS51186">
    <property type="entry name" value="GNAT"/>
    <property type="match status" value="1"/>
</dbReference>